<proteinExistence type="predicted"/>
<evidence type="ECO:0000313" key="1">
    <source>
        <dbReference type="EMBL" id="KAJ8635764.1"/>
    </source>
</evidence>
<dbReference type="EMBL" id="CM056811">
    <property type="protein sequence ID" value="KAJ8635764.1"/>
    <property type="molecule type" value="Genomic_DNA"/>
</dbReference>
<comment type="caution">
    <text evidence="1">The sequence shown here is derived from an EMBL/GenBank/DDBJ whole genome shotgun (WGS) entry which is preliminary data.</text>
</comment>
<keyword evidence="2" id="KW-1185">Reference proteome</keyword>
<organism evidence="1 2">
    <name type="scientific">Persea americana</name>
    <name type="common">Avocado</name>
    <dbReference type="NCBI Taxonomy" id="3435"/>
    <lineage>
        <taxon>Eukaryota</taxon>
        <taxon>Viridiplantae</taxon>
        <taxon>Streptophyta</taxon>
        <taxon>Embryophyta</taxon>
        <taxon>Tracheophyta</taxon>
        <taxon>Spermatophyta</taxon>
        <taxon>Magnoliopsida</taxon>
        <taxon>Magnoliidae</taxon>
        <taxon>Laurales</taxon>
        <taxon>Lauraceae</taxon>
        <taxon>Persea</taxon>
    </lineage>
</organism>
<reference evidence="1 2" key="1">
    <citation type="journal article" date="2022" name="Hortic Res">
        <title>A haplotype resolved chromosomal level avocado genome allows analysis of novel avocado genes.</title>
        <authorList>
            <person name="Nath O."/>
            <person name="Fletcher S.J."/>
            <person name="Hayward A."/>
            <person name="Shaw L.M."/>
            <person name="Masouleh A.K."/>
            <person name="Furtado A."/>
            <person name="Henry R.J."/>
            <person name="Mitter N."/>
        </authorList>
    </citation>
    <scope>NUCLEOTIDE SEQUENCE [LARGE SCALE GENOMIC DNA]</scope>
    <source>
        <strain evidence="2">cv. Hass</strain>
    </source>
</reference>
<name>A0ACC2LQU5_PERAE</name>
<sequence length="94" mass="10502">MGRNTFWHFCEGVLLRGAVDETGCCAVAERERDAIQGGDVEERLGGEKNQRKTLKSLTLQTSIMIGSIMKIHLALIYLLTTMLILILLNLKVNK</sequence>
<protein>
    <submittedName>
        <fullName evidence="1">Uncharacterized protein</fullName>
    </submittedName>
</protein>
<gene>
    <name evidence="1" type="ORF">MRB53_010031</name>
</gene>
<dbReference type="Proteomes" id="UP001234297">
    <property type="component" value="Chromosome 3"/>
</dbReference>
<evidence type="ECO:0000313" key="2">
    <source>
        <dbReference type="Proteomes" id="UP001234297"/>
    </source>
</evidence>
<accession>A0ACC2LQU5</accession>